<gene>
    <name evidence="1" type="ORF">JD854_RS03105</name>
</gene>
<reference evidence="1" key="2">
    <citation type="submission" date="2022-05" db="EMBL/GenBank/DDBJ databases">
        <authorList>
            <consortium name="NCBI Pathogen Detection Project"/>
        </authorList>
    </citation>
    <scope>NUCLEOTIDE SEQUENCE</scope>
    <source>
        <strain evidence="1">CAV1698</strain>
    </source>
</reference>
<evidence type="ECO:0000313" key="1">
    <source>
        <dbReference type="EMBL" id="HCD1254053.1"/>
    </source>
</evidence>
<comment type="caution">
    <text evidence="1">The sequence shown here is derived from an EMBL/GenBank/DDBJ whole genome shotgun (WGS) entry which is preliminary data.</text>
</comment>
<dbReference type="AlphaFoldDB" id="A0A9C7QHN5"/>
<organism evidence="1 2">
    <name type="scientific">Citrobacter amalonaticus</name>
    <dbReference type="NCBI Taxonomy" id="35703"/>
    <lineage>
        <taxon>Bacteria</taxon>
        <taxon>Pseudomonadati</taxon>
        <taxon>Pseudomonadota</taxon>
        <taxon>Gammaproteobacteria</taxon>
        <taxon>Enterobacterales</taxon>
        <taxon>Enterobacteriaceae</taxon>
        <taxon>Citrobacter</taxon>
    </lineage>
</organism>
<proteinExistence type="predicted"/>
<protein>
    <submittedName>
        <fullName evidence="1">Uncharacterized protein</fullName>
    </submittedName>
</protein>
<evidence type="ECO:0000313" key="2">
    <source>
        <dbReference type="Proteomes" id="UP000862426"/>
    </source>
</evidence>
<reference evidence="1" key="1">
    <citation type="journal article" date="2018" name="Genome Biol.">
        <title>SKESA: strategic k-mer extension for scrupulous assemblies.</title>
        <authorList>
            <person name="Souvorov A."/>
            <person name="Agarwala R."/>
            <person name="Lipman D.J."/>
        </authorList>
    </citation>
    <scope>NUCLEOTIDE SEQUENCE</scope>
    <source>
        <strain evidence="1">CAV1698</strain>
    </source>
</reference>
<name>A0A9C7QHN5_CITAM</name>
<sequence length="73" mass="8170">MEKEIYKCFLGLIPPETPARFAKQAAKAMAVAAIDKAIEMGKELGIKPEEALHRLLMSLKYGKEMPERGETIH</sequence>
<dbReference type="Proteomes" id="UP000862426">
    <property type="component" value="Unassembled WGS sequence"/>
</dbReference>
<dbReference type="EMBL" id="DACYAJ020000003">
    <property type="protein sequence ID" value="HCD1254053.1"/>
    <property type="molecule type" value="Genomic_DNA"/>
</dbReference>
<accession>A0A9C7QHN5</accession>